<keyword evidence="3" id="KW-1185">Reference proteome</keyword>
<feature type="domain" description="Methyltransferase type 11" evidence="1">
    <location>
        <begin position="2"/>
        <end position="43"/>
    </location>
</feature>
<accession>A0ABR7RAC8</accession>
<protein>
    <submittedName>
        <fullName evidence="2">Methyltransferase domain-containing protein</fullName>
    </submittedName>
</protein>
<name>A0ABR7RAC8_9PROT</name>
<reference evidence="2 3" key="1">
    <citation type="journal article" date="2009" name="Int. J. Syst. Evol. Microbiol.">
        <title>Transfer of Teichococcus ludipueritiae and Muricoccus roseus to the genus Roseomonas, as Roseomonas ludipueritiae comb. nov. and Roseomonas rosea comb. nov., respectively, and emended description of the genus Roseomonas.</title>
        <authorList>
            <person name="Sanchez-Porro C."/>
            <person name="Gallego V."/>
            <person name="Busse H.J."/>
            <person name="Kampfer P."/>
            <person name="Ventosa A."/>
        </authorList>
    </citation>
    <scope>NUCLEOTIDE SEQUENCE [LARGE SCALE GENOMIC DNA]</scope>
    <source>
        <strain evidence="2 3">DSM 14915</strain>
    </source>
</reference>
<dbReference type="EMBL" id="JACTUZ010000095">
    <property type="protein sequence ID" value="MBC9178750.1"/>
    <property type="molecule type" value="Genomic_DNA"/>
</dbReference>
<organism evidence="2 3">
    <name type="scientific">Pseudoroseomonas ludipueritiae</name>
    <dbReference type="NCBI Taxonomy" id="198093"/>
    <lineage>
        <taxon>Bacteria</taxon>
        <taxon>Pseudomonadati</taxon>
        <taxon>Pseudomonadota</taxon>
        <taxon>Alphaproteobacteria</taxon>
        <taxon>Acetobacterales</taxon>
        <taxon>Acetobacteraceae</taxon>
        <taxon>Pseudoroseomonas</taxon>
    </lineage>
</organism>
<proteinExistence type="predicted"/>
<evidence type="ECO:0000313" key="3">
    <source>
        <dbReference type="Proteomes" id="UP000603940"/>
    </source>
</evidence>
<dbReference type="Proteomes" id="UP000603940">
    <property type="component" value="Unassembled WGS sequence"/>
</dbReference>
<dbReference type="InterPro" id="IPR013216">
    <property type="entry name" value="Methyltransf_11"/>
</dbReference>
<evidence type="ECO:0000313" key="2">
    <source>
        <dbReference type="EMBL" id="MBC9178750.1"/>
    </source>
</evidence>
<dbReference type="GO" id="GO:0008168">
    <property type="term" value="F:methyltransferase activity"/>
    <property type="evidence" value="ECO:0007669"/>
    <property type="project" value="UniProtKB-KW"/>
</dbReference>
<evidence type="ECO:0000259" key="1">
    <source>
        <dbReference type="Pfam" id="PF08241"/>
    </source>
</evidence>
<keyword evidence="2" id="KW-0808">Transferase</keyword>
<dbReference type="InterPro" id="IPR029063">
    <property type="entry name" value="SAM-dependent_MTases_sf"/>
</dbReference>
<dbReference type="GO" id="GO:0032259">
    <property type="term" value="P:methylation"/>
    <property type="evidence" value="ECO:0007669"/>
    <property type="project" value="UniProtKB-KW"/>
</dbReference>
<dbReference type="Gene3D" id="3.40.50.150">
    <property type="entry name" value="Vaccinia Virus protein VP39"/>
    <property type="match status" value="1"/>
</dbReference>
<dbReference type="SUPFAM" id="SSF53335">
    <property type="entry name" value="S-adenosyl-L-methionine-dependent methyltransferases"/>
    <property type="match status" value="1"/>
</dbReference>
<comment type="caution">
    <text evidence="2">The sequence shown here is derived from an EMBL/GenBank/DDBJ whole genome shotgun (WGS) entry which is preliminary data.</text>
</comment>
<sequence>MALPFADASFDAVSIERTLQHLTDPVGAMAELARVLWHGGRLAALEPGCHTVVVAGGPMEVLRAYVHQKADMGAGQGAIGRDLPWLLRQAGCTPTEISGEVLVMRDLASADVILSLRGNLAGTVDAGTLLADAANDWWTAREERDRSEVFYCFDQRGSVGATRE</sequence>
<dbReference type="Pfam" id="PF08241">
    <property type="entry name" value="Methyltransf_11"/>
    <property type="match status" value="1"/>
</dbReference>
<keyword evidence="2" id="KW-0489">Methyltransferase</keyword>
<gene>
    <name evidence="2" type="ORF">IBL25_17535</name>
</gene>